<evidence type="ECO:0000256" key="1">
    <source>
        <dbReference type="ARBA" id="ARBA00007673"/>
    </source>
</evidence>
<dbReference type="SUPFAM" id="SSF54506">
    <property type="entry name" value="Diaminopimelate epimerase-like"/>
    <property type="match status" value="2"/>
</dbReference>
<dbReference type="EMBL" id="ML986490">
    <property type="protein sequence ID" value="KAF2277612.1"/>
    <property type="molecule type" value="Genomic_DNA"/>
</dbReference>
<evidence type="ECO:0000313" key="4">
    <source>
        <dbReference type="Proteomes" id="UP000800097"/>
    </source>
</evidence>
<dbReference type="AlphaFoldDB" id="A0A6A6JM87"/>
<keyword evidence="4" id="KW-1185">Reference proteome</keyword>
<protein>
    <submittedName>
        <fullName evidence="3">DUF453-domain-containing protein</fullName>
    </submittedName>
</protein>
<dbReference type="RefSeq" id="XP_033655151.1">
    <property type="nucleotide sequence ID" value="XM_033798170.1"/>
</dbReference>
<organism evidence="3 4">
    <name type="scientific">Westerdykella ornata</name>
    <dbReference type="NCBI Taxonomy" id="318751"/>
    <lineage>
        <taxon>Eukaryota</taxon>
        <taxon>Fungi</taxon>
        <taxon>Dikarya</taxon>
        <taxon>Ascomycota</taxon>
        <taxon>Pezizomycotina</taxon>
        <taxon>Dothideomycetes</taxon>
        <taxon>Pleosporomycetidae</taxon>
        <taxon>Pleosporales</taxon>
        <taxon>Sporormiaceae</taxon>
        <taxon>Westerdykella</taxon>
    </lineage>
</organism>
<dbReference type="Gene3D" id="3.10.310.10">
    <property type="entry name" value="Diaminopimelate Epimerase, Chain A, domain 1"/>
    <property type="match status" value="2"/>
</dbReference>
<dbReference type="OrthoDB" id="10267539at2759"/>
<gene>
    <name evidence="3" type="ORF">EI97DRAFT_432467</name>
</gene>
<accession>A0A6A6JM87</accession>
<reference evidence="3" key="1">
    <citation type="journal article" date="2020" name="Stud. Mycol.">
        <title>101 Dothideomycetes genomes: a test case for predicting lifestyles and emergence of pathogens.</title>
        <authorList>
            <person name="Haridas S."/>
            <person name="Albert R."/>
            <person name="Binder M."/>
            <person name="Bloem J."/>
            <person name="Labutti K."/>
            <person name="Salamov A."/>
            <person name="Andreopoulos B."/>
            <person name="Baker S."/>
            <person name="Barry K."/>
            <person name="Bills G."/>
            <person name="Bluhm B."/>
            <person name="Cannon C."/>
            <person name="Castanera R."/>
            <person name="Culley D."/>
            <person name="Daum C."/>
            <person name="Ezra D."/>
            <person name="Gonzalez J."/>
            <person name="Henrissat B."/>
            <person name="Kuo A."/>
            <person name="Liang C."/>
            <person name="Lipzen A."/>
            <person name="Lutzoni F."/>
            <person name="Magnuson J."/>
            <person name="Mondo S."/>
            <person name="Nolan M."/>
            <person name="Ohm R."/>
            <person name="Pangilinan J."/>
            <person name="Park H.-J."/>
            <person name="Ramirez L."/>
            <person name="Alfaro M."/>
            <person name="Sun H."/>
            <person name="Tritt A."/>
            <person name="Yoshinaga Y."/>
            <person name="Zwiers L.-H."/>
            <person name="Turgeon B."/>
            <person name="Goodwin S."/>
            <person name="Spatafora J."/>
            <person name="Crous P."/>
            <person name="Grigoriev I."/>
        </authorList>
    </citation>
    <scope>NUCLEOTIDE SEQUENCE</scope>
    <source>
        <strain evidence="3">CBS 379.55</strain>
    </source>
</reference>
<evidence type="ECO:0000256" key="2">
    <source>
        <dbReference type="ARBA" id="ARBA00023235"/>
    </source>
</evidence>
<dbReference type="Proteomes" id="UP000800097">
    <property type="component" value="Unassembled WGS sequence"/>
</dbReference>
<dbReference type="PANTHER" id="PTHR43709">
    <property type="entry name" value="ACONITATE ISOMERASE-RELATED"/>
    <property type="match status" value="1"/>
</dbReference>
<dbReference type="InterPro" id="IPR007400">
    <property type="entry name" value="PrpF-like"/>
</dbReference>
<keyword evidence="2" id="KW-0413">Isomerase</keyword>
<evidence type="ECO:0000313" key="3">
    <source>
        <dbReference type="EMBL" id="KAF2277612.1"/>
    </source>
</evidence>
<name>A0A6A6JM87_WESOR</name>
<dbReference type="GO" id="GO:0016853">
    <property type="term" value="F:isomerase activity"/>
    <property type="evidence" value="ECO:0007669"/>
    <property type="project" value="UniProtKB-KW"/>
</dbReference>
<dbReference type="Pfam" id="PF04303">
    <property type="entry name" value="PrpF"/>
    <property type="match status" value="1"/>
</dbReference>
<dbReference type="PANTHER" id="PTHR43709:SF2">
    <property type="entry name" value="DUF453 DOMAIN PROTEIN (AFU_ORTHOLOGUE AFUA_6G00360)"/>
    <property type="match status" value="1"/>
</dbReference>
<dbReference type="GeneID" id="54551345"/>
<sequence length="307" mass="32711">MSSAIGPYAYNAGLLDKKYYAESNGQVTVRIRNTNTGQELKSTFDVVGDQAAVQGNFTFDGVAGQGAKIKLEFLNPYGSKTGQVLPTGNATDTILGFQVSCVDGANPAIFIRADDVDIPGTILPNDFNNLPEKLELLERIRRAATVAMGIAESEDKVAGTIPKIGIVSTSATHPVLSGETVKKEHVDVVIRFLSDEQPHRAIPLTAALTSAVAAKIPGTVVEQLLAKESTTKDMLTIGHASGKIQVSASMDPEKPHLPLSASVYRTARRIFEGEVFWTDSGEEEQGLGSISRSYNLGMAFVEESGGK</sequence>
<proteinExistence type="inferred from homology"/>
<comment type="similarity">
    <text evidence="1">Belongs to the PrpF family.</text>
</comment>